<feature type="region of interest" description="Disordered" evidence="1">
    <location>
        <begin position="728"/>
        <end position="752"/>
    </location>
</feature>
<proteinExistence type="predicted"/>
<feature type="region of interest" description="Disordered" evidence="1">
    <location>
        <begin position="793"/>
        <end position="847"/>
    </location>
</feature>
<name>A0A511KKC2_RHOTO</name>
<dbReference type="OrthoDB" id="2525631at2759"/>
<feature type="compositionally biased region" description="Polar residues" evidence="1">
    <location>
        <begin position="529"/>
        <end position="539"/>
    </location>
</feature>
<dbReference type="AlphaFoldDB" id="A0A511KKC2"/>
<feature type="region of interest" description="Disordered" evidence="1">
    <location>
        <begin position="42"/>
        <end position="270"/>
    </location>
</feature>
<reference evidence="2 3" key="1">
    <citation type="submission" date="2019-07" db="EMBL/GenBank/DDBJ databases">
        <title>Rhodotorula toruloides NBRC10032 genome sequencing.</title>
        <authorList>
            <person name="Shida Y."/>
            <person name="Takaku H."/>
            <person name="Ogasawara W."/>
            <person name="Mori K."/>
        </authorList>
    </citation>
    <scope>NUCLEOTIDE SEQUENCE [LARGE SCALE GENOMIC DNA]</scope>
    <source>
        <strain evidence="2 3">NBRC10032</strain>
    </source>
</reference>
<feature type="region of interest" description="Disordered" evidence="1">
    <location>
        <begin position="929"/>
        <end position="949"/>
    </location>
</feature>
<feature type="compositionally biased region" description="Polar residues" evidence="1">
    <location>
        <begin position="730"/>
        <end position="751"/>
    </location>
</feature>
<feature type="compositionally biased region" description="Basic residues" evidence="1">
    <location>
        <begin position="212"/>
        <end position="224"/>
    </location>
</feature>
<feature type="compositionally biased region" description="Acidic residues" evidence="1">
    <location>
        <begin position="160"/>
        <end position="181"/>
    </location>
</feature>
<feature type="compositionally biased region" description="Low complexity" evidence="1">
    <location>
        <begin position="81"/>
        <end position="90"/>
    </location>
</feature>
<feature type="compositionally biased region" description="Low complexity" evidence="1">
    <location>
        <begin position="794"/>
        <end position="806"/>
    </location>
</feature>
<evidence type="ECO:0000313" key="3">
    <source>
        <dbReference type="Proteomes" id="UP000321518"/>
    </source>
</evidence>
<feature type="region of interest" description="Disordered" evidence="1">
    <location>
        <begin position="1"/>
        <end position="21"/>
    </location>
</feature>
<dbReference type="EMBL" id="BJWK01000012">
    <property type="protein sequence ID" value="GEM10830.1"/>
    <property type="molecule type" value="Genomic_DNA"/>
</dbReference>
<dbReference type="Proteomes" id="UP000321518">
    <property type="component" value="Unassembled WGS sequence"/>
</dbReference>
<gene>
    <name evidence="2" type="ORF">Rt10032_c12g4847</name>
</gene>
<feature type="compositionally biased region" description="Polar residues" evidence="1">
    <location>
        <begin position="807"/>
        <end position="830"/>
    </location>
</feature>
<sequence>MPSATNARTAASPAVAGEGDDEVARRAAALLEASPGIYALRKRKRMSIDGQDEEKDGAESDAVVEKQVEQKGKKGADKIGGKAPAGGKSPVAKKARVGLFARGEPQPAEGTAPADVDDPADDSSLTSLSDLDEREPATKPSPAETRQSLPSVEEKIATVEVEEEDDSEQSEPDQPSEDDEFNPSNPAPAAVKSKSFGNRRTKMRVTTNGKTSGKKRPAVKKKAPTKPAAARLSLHAQAPPPRSSGKSSRPPAPVSPVKHLPRIPSDFRPPSMPSVMELYERREEVLQHARLEATRGKCNISLQIRSEDLIATALESLETGSQQTALSLAMNRYSSFCAHPAVDIPPFPITPTKISLFLSRVPTGVLSSLLLSVFPQPDVYPVPVAGVLDPNLTADESTRVTQELVRCWVDAFSFAQMATRDIWEPVLDHDRFEARAREDTPLSQTREALHPSLRPIKEDFVVREIIAAVESYEHMRLYQERIGAQRAAAAAPNSVGELAGAGIEPNAVIAGGKGKTKWTKGGKAVAAPSKSNTPATPLSQRDGAGTPADFPLNGTSAVPSHTSPAIDSLLAGRNDWDAVGLSYYPQLEAQLPSIAHEASNFHDQLPVPETATDSLFPATELYDLPSNADQVEEPARRRMSSSYASFGTAQPVAGSGTSVDLSRSCVAWNGVYTQQAPYNTGPSAFARSRHASHNPRLQTVEHGPSLRLPAMQPACTSSAAQLHRAGPGFSQVSTLHPSAEVNPSSASQATQAHALRALSQATIGRRDPAINLLGEAASLLETPHDQQAYAAPFTGQTQSGQETTSTDSMQRTVSQPPWQQPTLHGSTRRPSSGYPFHPTSASHRPKLTHQPASVPLVHRPTTYAHSHLPYIDEAVSAPSHLPPTPYSAVPSYEFDSHLHHAQDYTTTQGSRSSSDSLWRSSESQVSSYTSRAYPNLAPPSTGHFSTSDTAYQSMESINARYDLGATQASASHSTAPASIGIQLD</sequence>
<feature type="region of interest" description="Disordered" evidence="1">
    <location>
        <begin position="520"/>
        <end position="548"/>
    </location>
</feature>
<comment type="caution">
    <text evidence="2">The sequence shown here is derived from an EMBL/GenBank/DDBJ whole genome shotgun (WGS) entry which is preliminary data.</text>
</comment>
<evidence type="ECO:0000256" key="1">
    <source>
        <dbReference type="SAM" id="MobiDB-lite"/>
    </source>
</evidence>
<evidence type="ECO:0000313" key="2">
    <source>
        <dbReference type="EMBL" id="GEM10830.1"/>
    </source>
</evidence>
<feature type="compositionally biased region" description="Basic and acidic residues" evidence="1">
    <location>
        <begin position="63"/>
        <end position="80"/>
    </location>
</feature>
<protein>
    <submittedName>
        <fullName evidence="2">Proteophosphoglycan ppg4</fullName>
    </submittedName>
</protein>
<organism evidence="2 3">
    <name type="scientific">Rhodotorula toruloides</name>
    <name type="common">Yeast</name>
    <name type="synonym">Rhodosporidium toruloides</name>
    <dbReference type="NCBI Taxonomy" id="5286"/>
    <lineage>
        <taxon>Eukaryota</taxon>
        <taxon>Fungi</taxon>
        <taxon>Dikarya</taxon>
        <taxon>Basidiomycota</taxon>
        <taxon>Pucciniomycotina</taxon>
        <taxon>Microbotryomycetes</taxon>
        <taxon>Sporidiobolales</taxon>
        <taxon>Sporidiobolaceae</taxon>
        <taxon>Rhodotorula</taxon>
    </lineage>
</organism>
<accession>A0A511KKC2</accession>